<feature type="region of interest" description="Disordered" evidence="1">
    <location>
        <begin position="1829"/>
        <end position="1957"/>
    </location>
</feature>
<dbReference type="GO" id="GO:0000724">
    <property type="term" value="P:double-strand break repair via homologous recombination"/>
    <property type="evidence" value="ECO:0007669"/>
    <property type="project" value="TreeGrafter"/>
</dbReference>
<feature type="compositionally biased region" description="Low complexity" evidence="1">
    <location>
        <begin position="837"/>
        <end position="850"/>
    </location>
</feature>
<feature type="compositionally biased region" description="Pro residues" evidence="1">
    <location>
        <begin position="959"/>
        <end position="970"/>
    </location>
</feature>
<evidence type="ECO:0000259" key="2">
    <source>
        <dbReference type="Pfam" id="PF14910"/>
    </source>
</evidence>
<dbReference type="Proteomes" id="UP000823405">
    <property type="component" value="Unassembled WGS sequence"/>
</dbReference>
<feature type="region of interest" description="Disordered" evidence="1">
    <location>
        <begin position="1"/>
        <end position="29"/>
    </location>
</feature>
<feature type="compositionally biased region" description="Basic residues" evidence="1">
    <location>
        <begin position="678"/>
        <end position="694"/>
    </location>
</feature>
<evidence type="ECO:0000256" key="1">
    <source>
        <dbReference type="SAM" id="MobiDB-lite"/>
    </source>
</evidence>
<gene>
    <name evidence="3" type="ORF">BGZ97_010914</name>
</gene>
<feature type="region of interest" description="Disordered" evidence="1">
    <location>
        <begin position="889"/>
        <end position="910"/>
    </location>
</feature>
<feature type="region of interest" description="Disordered" evidence="1">
    <location>
        <begin position="949"/>
        <end position="982"/>
    </location>
</feature>
<feature type="compositionally biased region" description="Polar residues" evidence="1">
    <location>
        <begin position="1923"/>
        <end position="1944"/>
    </location>
</feature>
<dbReference type="OrthoDB" id="2386201at2759"/>
<feature type="compositionally biased region" description="Acidic residues" evidence="1">
    <location>
        <begin position="455"/>
        <end position="475"/>
    </location>
</feature>
<feature type="domain" description="Protein MMS22-like N-terminal" evidence="2">
    <location>
        <begin position="1283"/>
        <end position="1415"/>
    </location>
</feature>
<dbReference type="GO" id="GO:0005634">
    <property type="term" value="C:nucleus"/>
    <property type="evidence" value="ECO:0007669"/>
    <property type="project" value="InterPro"/>
</dbReference>
<feature type="compositionally biased region" description="Polar residues" evidence="1">
    <location>
        <begin position="1"/>
        <end position="15"/>
    </location>
</feature>
<feature type="region of interest" description="Disordered" evidence="1">
    <location>
        <begin position="338"/>
        <end position="374"/>
    </location>
</feature>
<feature type="region of interest" description="Disordered" evidence="1">
    <location>
        <begin position="636"/>
        <end position="656"/>
    </location>
</feature>
<evidence type="ECO:0000313" key="3">
    <source>
        <dbReference type="EMBL" id="KAG0312711.1"/>
    </source>
</evidence>
<dbReference type="GO" id="GO:0031297">
    <property type="term" value="P:replication fork processing"/>
    <property type="evidence" value="ECO:0007669"/>
    <property type="project" value="InterPro"/>
</dbReference>
<feature type="compositionally biased region" description="Polar residues" evidence="1">
    <location>
        <begin position="1840"/>
        <end position="1872"/>
    </location>
</feature>
<comment type="caution">
    <text evidence="3">The sequence shown here is derived from an EMBL/GenBank/DDBJ whole genome shotgun (WGS) entry which is preliminary data.</text>
</comment>
<dbReference type="GO" id="GO:0035361">
    <property type="term" value="C:Cul8-RING ubiquitin ligase complex"/>
    <property type="evidence" value="ECO:0007669"/>
    <property type="project" value="TreeGrafter"/>
</dbReference>
<protein>
    <recommendedName>
        <fullName evidence="2">Protein MMS22-like N-terminal domain-containing protein</fullName>
    </recommendedName>
</protein>
<evidence type="ECO:0000313" key="4">
    <source>
        <dbReference type="Proteomes" id="UP000823405"/>
    </source>
</evidence>
<proteinExistence type="predicted"/>
<dbReference type="Pfam" id="PF14910">
    <property type="entry name" value="MMS22L_N"/>
    <property type="match status" value="1"/>
</dbReference>
<dbReference type="PANTHER" id="PTHR28122:SF1">
    <property type="entry name" value="E3 UBIQUITIN-PROTEIN LIGASE SUBSTRATE RECEPTOR MMS22"/>
    <property type="match status" value="1"/>
</dbReference>
<feature type="region of interest" description="Disordered" evidence="1">
    <location>
        <begin position="99"/>
        <end position="172"/>
    </location>
</feature>
<sequence>MPPTQLITVTNTQEQEPSRPSHYPQQQSCTPITGQVIISESEEDDHLPVQPTPTVAVNRLAIVLVPDSDEEGHKSEIPASADEESYDAHDYLRQIMSTASRSRRIKRGRVPTMEQGAQAVHHFDISSGSPSVASKSSTSNTSNMSDTSDANSTSNTFNKPSSQPTAPMNLDPGNLLSICDEVGQFNVKDLPTCHSQELKTEPDTEEAPLVVPLAIAMSRSTSNVLTPKMETPIRALVTMTSGVETRNADSPMVGTPVKAEVKIELLTVDALMEADATESSKTEFAADKIPAMDTPTTELPLVAPLPANRAVQKAYPLRERTFQQRKPYTADKRLHARLNLGRGESVPPSGQSPRKRNSDFADPQDDEDDDDYEEGQEDLDAYYGHEDRVTDESFPLTPLSVRSAHDVDQVGAISKNLSSINLAEEGGPSVGRRRLYQRRSSSAVAAMGHAVEPESSQEEGDDLGEEEGVEEEEDGGSCADKKKKKRDGVSKYRCLPRSYFGKHKLPNDISTLKEMRREEASSSSTGKAVRSDHEAFQLAHHAKRRIVTEGQDEGALDEFIAQLALDNEHGETDSDQSDDDTGRTSSSSSSSSGSSRSPSPQRGRSVTLSNRGTGFGYGISDDDEAFEAEIRTYSDMKAPRKSSSVKKTKRNPVAASSLGNRCAESNVNIYRAVIKHRRAGRGGHSVSKSKRSSKFRSPYTYADPHELNKDRIASFLGNSSASAPARSKRQAPDDIATRLNRVVDPDAAQEFMFNGRLKYMHSSTNRRAHILTNLYSTLQYSQSVKRARLMGTTPSAHPSEESGAESDTTLHDYQLVECEAAQQKAFSEDPINGHKCNPNSHNNSNNNNNNNDIFRISGACTSQQGRGGVLDLQSKGVFGAHSSSAITVPRQMTSSGSISTSSSRRGKPVSNIWANGTLPVHETIMPGYTKWAAEQKRIRQEKENAVPLPPQYITRPTFTLPPPTTPPAPSRPLHEPVASSSTRDTILGDCLDNQIEDSMTEMELGELPPVREDVRAYMAESRSRNKELDTYRRKILSKWDHGAHSSPIVGNPVRGGLRFSEATYLGGGSLSIVLEAAELWRRGSYLPRETMSAVNVLGQSFPSDWPESPVMEAEMSAVVMELTDLLLRVLNMSRRLGSEAADESQTLQVEIIRALRGLTTVLINGLNYPMVMGRRHVWMLFEANIVAPLNDLAESEKIRAGHRYSSPAAASFLWLRWAVFSWYFLNESAMQWINCEAGCKMDEACVSLLGLLFKADDVLISGAIERMRDGIQESGGTIYGQDVIEIWICLIHTLNHSAQYHRRRGFWTCFNSQVSRSWAEAESTMVGDVDELTGESRAERGRCYFDLVLELCALHQFERSGSSVQNIAAPENWVLVCWLLTHGLLDRNLAETVQGEQQCRYVTILCHRLVQVWKWGPGADATIHIGRYHEHRQNRNMRSENGYRFPDFLKMMIETATVDLEQDYNIPKDDDIESTFASGGIDDVWPISPRFPRLTVDMSLVETVRPTDWAFEIFLKLIVLTLRQKVELISQEPQGDFVIVPQMDDPKLREVESMAVLTNRHVDHILEFFYNQLEEMLPTIESEVQPPQDPKSEDYRTLRRLPPATGLAELILRLMARLLESEGRWEPGGTKYPNLAFLDKRLAPFIGPAADIDSTLRCTAYILIEEFFEHRKAHKERLERLSASESASRQASLLESSASGGQLVLPATSPAASLEDYDLSWMDASALDDDFVHDSLAEANSTQPEPVQPEPGAVVLEEDGELANILEEWVFPVLTSMVTERRWTLQEKYIKEHPGWEKVEVDLRPTQSFFCPVSMQRINKRTPPALQIASKMTHSDQEDSSGATSAAQQGTNKSIQPAKQGTNCTTQSSRQGTVRAIQMPQQGPSRTAHPPKQGTSKAIQPPKQGTNSTAQSPRQGTVRAIQIPQQNASRTIQPAKQANSNALQPAQVDQEPEPEKPPFVVTLSRTALQYLRDVVVDVSAILLDQKVLTMDDIKMLFIVEPCAPPAFQHWVLEDKLAWATRMAEKSPGLLVEEETFFLSSWFTTIGAPAHELKLQVQFSEAIVKHSLSLPRLPVGTSSDTAKMTLSGCIFDNIPWLAITSQPRPIDASQHPDDFNQLLAQINEEVERLEDFKASRHNILVKVLSNMGDHYAKLRSNVETPGPYGKMQHTTQEVRYSYRQCLLLLFRSLAAGYRRLEMEKLEDAKRLHAEFISDIFGHALVKCELIMRNDFAFQEYPVSFLVKLRSQFVPRAAQAEEDK</sequence>
<feature type="region of interest" description="Disordered" evidence="1">
    <location>
        <begin position="678"/>
        <end position="703"/>
    </location>
</feature>
<feature type="compositionally biased region" description="Low complexity" evidence="1">
    <location>
        <begin position="126"/>
        <end position="158"/>
    </location>
</feature>
<feature type="compositionally biased region" description="Low complexity" evidence="1">
    <location>
        <begin position="893"/>
        <end position="903"/>
    </location>
</feature>
<feature type="compositionally biased region" description="Basic residues" evidence="1">
    <location>
        <begin position="639"/>
        <end position="650"/>
    </location>
</feature>
<dbReference type="EMBL" id="JAAAIN010000589">
    <property type="protein sequence ID" value="KAG0312711.1"/>
    <property type="molecule type" value="Genomic_DNA"/>
</dbReference>
<name>A0A9P6R763_9FUNG</name>
<feature type="compositionally biased region" description="Low complexity" evidence="1">
    <location>
        <begin position="583"/>
        <end position="605"/>
    </location>
</feature>
<accession>A0A9P6R763</accession>
<keyword evidence="4" id="KW-1185">Reference proteome</keyword>
<feature type="region of interest" description="Disordered" evidence="1">
    <location>
        <begin position="422"/>
        <end position="620"/>
    </location>
</feature>
<reference evidence="3" key="1">
    <citation type="journal article" date="2020" name="Fungal Divers.">
        <title>Resolving the Mortierellaceae phylogeny through synthesis of multi-gene phylogenetics and phylogenomics.</title>
        <authorList>
            <person name="Vandepol N."/>
            <person name="Liber J."/>
            <person name="Desiro A."/>
            <person name="Na H."/>
            <person name="Kennedy M."/>
            <person name="Barry K."/>
            <person name="Grigoriev I.V."/>
            <person name="Miller A.N."/>
            <person name="O'Donnell K."/>
            <person name="Stajich J.E."/>
            <person name="Bonito G."/>
        </authorList>
    </citation>
    <scope>NUCLEOTIDE SEQUENCE</scope>
    <source>
        <strain evidence="3">NVP60</strain>
    </source>
</reference>
<dbReference type="InterPro" id="IPR019021">
    <property type="entry name" value="Mms22"/>
</dbReference>
<feature type="compositionally biased region" description="Basic and acidic residues" evidence="1">
    <location>
        <begin position="511"/>
        <end position="520"/>
    </location>
</feature>
<feature type="compositionally biased region" description="Polar residues" evidence="1">
    <location>
        <begin position="1893"/>
        <end position="1915"/>
    </location>
</feature>
<organism evidence="3 4">
    <name type="scientific">Linnemannia gamsii</name>
    <dbReference type="NCBI Taxonomy" id="64522"/>
    <lineage>
        <taxon>Eukaryota</taxon>
        <taxon>Fungi</taxon>
        <taxon>Fungi incertae sedis</taxon>
        <taxon>Mucoromycota</taxon>
        <taxon>Mortierellomycotina</taxon>
        <taxon>Mortierellomycetes</taxon>
        <taxon>Mortierellales</taxon>
        <taxon>Mortierellaceae</taxon>
        <taxon>Linnemannia</taxon>
    </lineage>
</organism>
<feature type="compositionally biased region" description="Acidic residues" evidence="1">
    <location>
        <begin position="362"/>
        <end position="374"/>
    </location>
</feature>
<dbReference type="PANTHER" id="PTHR28122">
    <property type="entry name" value="E3 UBIQUITIN-PROTEIN LIGASE SUBSTRATE RECEPTOR MMS22"/>
    <property type="match status" value="1"/>
</dbReference>
<dbReference type="InterPro" id="IPR029425">
    <property type="entry name" value="MMS22L_N"/>
</dbReference>
<feature type="region of interest" description="Disordered" evidence="1">
    <location>
        <begin position="831"/>
        <end position="850"/>
    </location>
</feature>